<evidence type="ECO:0000256" key="4">
    <source>
        <dbReference type="ARBA" id="ARBA00022833"/>
    </source>
</evidence>
<dbReference type="PANTHER" id="PTHR15835">
    <property type="entry name" value="NUCLEAR-INTERACTING PARTNER OF ALK"/>
    <property type="match status" value="1"/>
</dbReference>
<dbReference type="OrthoDB" id="614844at2759"/>
<keyword evidence="3" id="KW-0863">Zinc-finger</keyword>
<evidence type="ECO:0000256" key="1">
    <source>
        <dbReference type="ARBA" id="ARBA00004123"/>
    </source>
</evidence>
<evidence type="ECO:0008006" key="11">
    <source>
        <dbReference type="Google" id="ProtNLM"/>
    </source>
</evidence>
<dbReference type="Pfam" id="PF07967">
    <property type="entry name" value="zf-C3HC"/>
    <property type="match status" value="1"/>
</dbReference>
<feature type="domain" description="NuBaID C-terminal" evidence="8">
    <location>
        <begin position="192"/>
        <end position="276"/>
    </location>
</feature>
<comment type="function">
    <text evidence="6">Required for proper positioning of a substantial amount of TPR at the nuclear basket (NB) through interaction with TPR.</text>
</comment>
<dbReference type="Proteomes" id="UP000192578">
    <property type="component" value="Unassembled WGS sequence"/>
</dbReference>
<dbReference type="EMBL" id="MTYJ01000455">
    <property type="protein sequence ID" value="OWA54767.1"/>
    <property type="molecule type" value="Genomic_DNA"/>
</dbReference>
<comment type="caution">
    <text evidence="9">The sequence shown here is derived from an EMBL/GenBank/DDBJ whole genome shotgun (WGS) entry which is preliminary data.</text>
</comment>
<keyword evidence="4" id="KW-0862">Zinc</keyword>
<evidence type="ECO:0000256" key="2">
    <source>
        <dbReference type="ARBA" id="ARBA00022723"/>
    </source>
</evidence>
<comment type="subcellular location">
    <subcellularLocation>
        <location evidence="1">Nucleus</location>
    </subcellularLocation>
</comment>
<evidence type="ECO:0000313" key="9">
    <source>
        <dbReference type="EMBL" id="OWA54767.1"/>
    </source>
</evidence>
<dbReference type="PANTHER" id="PTHR15835:SF6">
    <property type="entry name" value="ZINC FINGER C3HC-TYPE PROTEIN 1"/>
    <property type="match status" value="1"/>
</dbReference>
<dbReference type="GO" id="GO:0005634">
    <property type="term" value="C:nucleus"/>
    <property type="evidence" value="ECO:0007669"/>
    <property type="project" value="UniProtKB-SubCell"/>
</dbReference>
<reference evidence="10" key="1">
    <citation type="submission" date="2017-01" db="EMBL/GenBank/DDBJ databases">
        <title>Comparative genomics of anhydrobiosis in the tardigrade Hypsibius dujardini.</title>
        <authorList>
            <person name="Yoshida Y."/>
            <person name="Koutsovoulos G."/>
            <person name="Laetsch D."/>
            <person name="Stevens L."/>
            <person name="Kumar S."/>
            <person name="Horikawa D."/>
            <person name="Ishino K."/>
            <person name="Komine S."/>
            <person name="Tomita M."/>
            <person name="Blaxter M."/>
            <person name="Arakawa K."/>
        </authorList>
    </citation>
    <scope>NUCLEOTIDE SEQUENCE [LARGE SCALE GENOMIC DNA]</scope>
    <source>
        <strain evidence="10">Z151</strain>
    </source>
</reference>
<protein>
    <recommendedName>
        <fullName evidence="11">Nuclear-interacting partner of ALK</fullName>
    </recommendedName>
</protein>
<organism evidence="9 10">
    <name type="scientific">Hypsibius exemplaris</name>
    <name type="common">Freshwater tardigrade</name>
    <dbReference type="NCBI Taxonomy" id="2072580"/>
    <lineage>
        <taxon>Eukaryota</taxon>
        <taxon>Metazoa</taxon>
        <taxon>Ecdysozoa</taxon>
        <taxon>Tardigrada</taxon>
        <taxon>Eutardigrada</taxon>
        <taxon>Parachela</taxon>
        <taxon>Hypsibioidea</taxon>
        <taxon>Hypsibiidae</taxon>
        <taxon>Hypsibius</taxon>
    </lineage>
</organism>
<evidence type="ECO:0000256" key="6">
    <source>
        <dbReference type="ARBA" id="ARBA00044931"/>
    </source>
</evidence>
<dbReference type="InterPro" id="IPR013909">
    <property type="entry name" value="NuBaID_C"/>
</dbReference>
<gene>
    <name evidence="9" type="ORF">BV898_19163</name>
</gene>
<keyword evidence="10" id="KW-1185">Reference proteome</keyword>
<feature type="domain" description="C3HC-type" evidence="7">
    <location>
        <begin position="26"/>
        <end position="158"/>
    </location>
</feature>
<evidence type="ECO:0000259" key="7">
    <source>
        <dbReference type="Pfam" id="PF07967"/>
    </source>
</evidence>
<dbReference type="GO" id="GO:0008270">
    <property type="term" value="F:zinc ion binding"/>
    <property type="evidence" value="ECO:0007669"/>
    <property type="project" value="UniProtKB-KW"/>
</dbReference>
<dbReference type="InterPro" id="IPR012935">
    <property type="entry name" value="NuBaID_N"/>
</dbReference>
<keyword evidence="2" id="KW-0479">Metal-binding</keyword>
<keyword evidence="5" id="KW-0539">Nucleus</keyword>
<evidence type="ECO:0000259" key="8">
    <source>
        <dbReference type="Pfam" id="PF08600"/>
    </source>
</evidence>
<proteinExistence type="predicted"/>
<dbReference type="Pfam" id="PF08600">
    <property type="entry name" value="NuBaID_C"/>
    <property type="match status" value="1"/>
</dbReference>
<dbReference type="AlphaFoldDB" id="A0A9X6NJ21"/>
<sequence length="353" mass="39898">MDHPSGSSFAVTLDALEELQRRSALNDFYNLLDTYTLDKWAKMSWPLSPIACALRGWECWQPGTVRCSVCKRSCTFDLFSYHEIFGGTAKTDQTMRSWLVTEFVTKLSEPGHDEKCTRRPLLRASLVNQFANFTMRSFRELFAGRLESLLPVGEKLPVVVPEYDEVVTAKDALACISNFSDLTDATLATNSIAIALHGWEHIVNDEGVNCLACRECRRQVDYSKFCTVDRLSVLQQNETANFHPDMFSSPNPDGFRFDCRREHLSWCPWIRPVRVSPEMSAVLSLTIGPEEIHGCDVTIAAFSVELSAGSSMPGDMASNFDAEAESFRQTLQSARKELEELRKPLQHSRYLNQ</sequence>
<accession>A0A9X6NJ21</accession>
<evidence type="ECO:0000256" key="5">
    <source>
        <dbReference type="ARBA" id="ARBA00023242"/>
    </source>
</evidence>
<evidence type="ECO:0000256" key="3">
    <source>
        <dbReference type="ARBA" id="ARBA00022771"/>
    </source>
</evidence>
<name>A0A9X6NJ21_HYPEX</name>
<evidence type="ECO:0000313" key="10">
    <source>
        <dbReference type="Proteomes" id="UP000192578"/>
    </source>
</evidence>